<dbReference type="InterPro" id="IPR043128">
    <property type="entry name" value="Rev_trsase/Diguanyl_cyclase"/>
</dbReference>
<dbReference type="EMBL" id="SMMG02000005">
    <property type="protein sequence ID" value="KAA3473842.1"/>
    <property type="molecule type" value="Genomic_DNA"/>
</dbReference>
<comment type="caution">
    <text evidence="3">The sequence shown here is derived from an EMBL/GenBank/DDBJ whole genome shotgun (WGS) entry which is preliminary data.</text>
</comment>
<dbReference type="SUPFAM" id="SSF50630">
    <property type="entry name" value="Acid proteases"/>
    <property type="match status" value="1"/>
</dbReference>
<dbReference type="Proteomes" id="UP000325315">
    <property type="component" value="Unassembled WGS sequence"/>
</dbReference>
<gene>
    <name evidence="3" type="ORF">EPI10_024189</name>
</gene>
<organism evidence="3 4">
    <name type="scientific">Gossypium australe</name>
    <dbReference type="NCBI Taxonomy" id="47621"/>
    <lineage>
        <taxon>Eukaryota</taxon>
        <taxon>Viridiplantae</taxon>
        <taxon>Streptophyta</taxon>
        <taxon>Embryophyta</taxon>
        <taxon>Tracheophyta</taxon>
        <taxon>Spermatophyta</taxon>
        <taxon>Magnoliopsida</taxon>
        <taxon>eudicotyledons</taxon>
        <taxon>Gunneridae</taxon>
        <taxon>Pentapetalae</taxon>
        <taxon>rosids</taxon>
        <taxon>malvids</taxon>
        <taxon>Malvales</taxon>
        <taxon>Malvaceae</taxon>
        <taxon>Malvoideae</taxon>
        <taxon>Gossypium</taxon>
    </lineage>
</organism>
<dbReference type="Pfam" id="PF08284">
    <property type="entry name" value="RVP_2"/>
    <property type="match status" value="1"/>
</dbReference>
<feature type="region of interest" description="Disordered" evidence="1">
    <location>
        <begin position="1"/>
        <end position="38"/>
    </location>
</feature>
<evidence type="ECO:0000313" key="4">
    <source>
        <dbReference type="Proteomes" id="UP000325315"/>
    </source>
</evidence>
<proteinExistence type="predicted"/>
<name>A0A5B6VY19_9ROSI</name>
<dbReference type="InterPro" id="IPR043502">
    <property type="entry name" value="DNA/RNA_pol_sf"/>
</dbReference>
<dbReference type="AlphaFoldDB" id="A0A5B6VY19"/>
<dbReference type="CDD" id="cd00303">
    <property type="entry name" value="retropepsin_like"/>
    <property type="match status" value="1"/>
</dbReference>
<accession>A0A5B6VY19</accession>
<dbReference type="InterPro" id="IPR032567">
    <property type="entry name" value="RTL1-rel"/>
</dbReference>
<dbReference type="InterPro" id="IPR000477">
    <property type="entry name" value="RT_dom"/>
</dbReference>
<dbReference type="Gene3D" id="2.40.70.10">
    <property type="entry name" value="Acid Proteases"/>
    <property type="match status" value="1"/>
</dbReference>
<reference evidence="4" key="1">
    <citation type="journal article" date="2019" name="Plant Biotechnol. J.">
        <title>Genome sequencing of the Australian wild diploid species Gossypium australe highlights disease resistance and delayed gland morphogenesis.</title>
        <authorList>
            <person name="Cai Y."/>
            <person name="Cai X."/>
            <person name="Wang Q."/>
            <person name="Wang P."/>
            <person name="Zhang Y."/>
            <person name="Cai C."/>
            <person name="Xu Y."/>
            <person name="Wang K."/>
            <person name="Zhou Z."/>
            <person name="Wang C."/>
            <person name="Geng S."/>
            <person name="Li B."/>
            <person name="Dong Q."/>
            <person name="Hou Y."/>
            <person name="Wang H."/>
            <person name="Ai P."/>
            <person name="Liu Z."/>
            <person name="Yi F."/>
            <person name="Sun M."/>
            <person name="An G."/>
            <person name="Cheng J."/>
            <person name="Zhang Y."/>
            <person name="Shi Q."/>
            <person name="Xie Y."/>
            <person name="Shi X."/>
            <person name="Chang Y."/>
            <person name="Huang F."/>
            <person name="Chen Y."/>
            <person name="Hong S."/>
            <person name="Mi L."/>
            <person name="Sun Q."/>
            <person name="Zhang L."/>
            <person name="Zhou B."/>
            <person name="Peng R."/>
            <person name="Zhang X."/>
            <person name="Liu F."/>
        </authorList>
    </citation>
    <scope>NUCLEOTIDE SEQUENCE [LARGE SCALE GENOMIC DNA]</scope>
    <source>
        <strain evidence="4">cv. PA1801</strain>
    </source>
</reference>
<keyword evidence="4" id="KW-1185">Reference proteome</keyword>
<dbReference type="Pfam" id="PF00078">
    <property type="entry name" value="RVT_1"/>
    <property type="match status" value="1"/>
</dbReference>
<dbReference type="InterPro" id="IPR021109">
    <property type="entry name" value="Peptidase_aspartic_dom_sf"/>
</dbReference>
<evidence type="ECO:0000256" key="1">
    <source>
        <dbReference type="SAM" id="MobiDB-lite"/>
    </source>
</evidence>
<evidence type="ECO:0000313" key="3">
    <source>
        <dbReference type="EMBL" id="KAA3473842.1"/>
    </source>
</evidence>
<dbReference type="Gene3D" id="3.10.10.10">
    <property type="entry name" value="HIV Type 1 Reverse Transcriptase, subunit A, domain 1"/>
    <property type="match status" value="1"/>
</dbReference>
<dbReference type="OrthoDB" id="1702664at2759"/>
<sequence>MVEKDKFQIVRSGNVAARGRPPRNKGNGTSSKGATKDIAVRSKAKAPTRAYDIRTREEASSPDVITSTFSIYGTNTIALIDPGLTHSYVCMNLASSKNLSVESTEFVIKVSNSLDKHVLVDRVCKNCSLMIRGYYFLADLVLSLFDEFDVILGMDWLTLHDAVVNCRWKIIELKCENSEILWIDLDESGELPIVIASMSTQRYVRKGCEAYLAYVLNTKVSELKIESVQVVCEYKDVFLEELLGLPLIREVEFGIDLIPGTSPILIALHRIAPTKLKELKAQLQELPDKGFARPSFSPWGALVLFVKKNDGSMRLCIDYRQLNKVTVKNKYPLPRIDDLFDQLKGATMFLKIDLRSGYYQLRVKESDTN</sequence>
<protein>
    <submittedName>
        <fullName evidence="3">DNA/RNA polymerases superfamily protein</fullName>
    </submittedName>
</protein>
<dbReference type="PANTHER" id="PTHR15503:SF45">
    <property type="entry name" value="RNA-DIRECTED DNA POLYMERASE HOMOLOG"/>
    <property type="match status" value="1"/>
</dbReference>
<evidence type="ECO:0000259" key="2">
    <source>
        <dbReference type="Pfam" id="PF00078"/>
    </source>
</evidence>
<dbReference type="Gene3D" id="3.30.70.270">
    <property type="match status" value="1"/>
</dbReference>
<dbReference type="CDD" id="cd01647">
    <property type="entry name" value="RT_LTR"/>
    <property type="match status" value="1"/>
</dbReference>
<feature type="domain" description="Reverse transcriptase" evidence="2">
    <location>
        <begin position="306"/>
        <end position="367"/>
    </location>
</feature>
<dbReference type="PANTHER" id="PTHR15503">
    <property type="entry name" value="LDOC1 RELATED"/>
    <property type="match status" value="1"/>
</dbReference>
<dbReference type="SUPFAM" id="SSF56672">
    <property type="entry name" value="DNA/RNA polymerases"/>
    <property type="match status" value="1"/>
</dbReference>